<dbReference type="EMBL" id="LN649229">
    <property type="protein sequence ID" value="CEI67529.1"/>
    <property type="molecule type" value="Genomic_DNA"/>
</dbReference>
<dbReference type="OrthoDB" id="194468at2759"/>
<proteinExistence type="predicted"/>
<dbReference type="InterPro" id="IPR050287">
    <property type="entry name" value="MTA/SAH_deaminase"/>
</dbReference>
<dbReference type="Pfam" id="PF01979">
    <property type="entry name" value="Amidohydro_1"/>
    <property type="match status" value="1"/>
</dbReference>
<dbReference type="Proteomes" id="UP000245910">
    <property type="component" value="Chromosome I"/>
</dbReference>
<name>A0A2L2TC68_9HYPO</name>
<protein>
    <recommendedName>
        <fullName evidence="2">Amidohydrolase-related domain-containing protein</fullName>
    </recommendedName>
</protein>
<sequence length="500" mass="55028">MRPLPTAVWTASYACFAIAKSILFDQGSVITFDEASQSIEVKRNHSVLILNDEIAAVFEPSKDNVTIPPDTEVIYAGNDIISPGFIDTHRHAWQTVQRSLGGDSCLAEYLGRWSNFSLTAQVFTPEIMYYSELVGLCEALNSGVTTLVDNASGGFTQAINDATIRAIVDSGIRGFYAYHIRRGIDGFAFEDQEKHFKNISGQSERNALLYFGLAYETFDTGDPEEVQHIVNIARASNISFLQTHFVGGPMGVENSPSILARLGLLNDTYPVIFVHGNAVTPTDADLLRRFNHYISMAPEFEMHHGQDNANLALVQDQAALSVGTHYTFSGDLITQARIWLQSARQRAYQKAIKDFQYPANNPMSTNQAFLLATRAGGLALRRPDLGVIRVGAKADVVVFDGSAPTMLGWEDAVTALLLHSNPSHVKHVIVNGEWKKRDGQLYCALNDTTVRERFLNSAQTVRSFWSGVESTNFTGTVPVTGASYRQLDELDVVRGSANGY</sequence>
<keyword evidence="4" id="KW-1185">Reference proteome</keyword>
<dbReference type="PROSITE" id="PS51257">
    <property type="entry name" value="PROKAR_LIPOPROTEIN"/>
    <property type="match status" value="1"/>
</dbReference>
<dbReference type="AlphaFoldDB" id="A0A2L2TC68"/>
<dbReference type="STRING" id="56646.A0A2L2TC68"/>
<evidence type="ECO:0000313" key="4">
    <source>
        <dbReference type="Proteomes" id="UP000245910"/>
    </source>
</evidence>
<reference evidence="4" key="1">
    <citation type="submission" date="2014-10" db="EMBL/GenBank/DDBJ databases">
        <authorList>
            <person name="King R."/>
        </authorList>
    </citation>
    <scope>NUCLEOTIDE SEQUENCE [LARGE SCALE GENOMIC DNA]</scope>
    <source>
        <strain evidence="4">A3/5</strain>
    </source>
</reference>
<dbReference type="Gene3D" id="2.30.40.10">
    <property type="entry name" value="Urease, subunit C, domain 1"/>
    <property type="match status" value="1"/>
</dbReference>
<dbReference type="InterPro" id="IPR006680">
    <property type="entry name" value="Amidohydro-rel"/>
</dbReference>
<accession>A0A2L2TC68</accession>
<dbReference type="SUPFAM" id="SSF51556">
    <property type="entry name" value="Metallo-dependent hydrolases"/>
    <property type="match status" value="1"/>
</dbReference>
<dbReference type="InterPro" id="IPR032466">
    <property type="entry name" value="Metal_Hydrolase"/>
</dbReference>
<dbReference type="PANTHER" id="PTHR43794">
    <property type="entry name" value="AMINOHYDROLASE SSNA-RELATED"/>
    <property type="match status" value="1"/>
</dbReference>
<dbReference type="SUPFAM" id="SSF51338">
    <property type="entry name" value="Composite domain of metallo-dependent hydrolases"/>
    <property type="match status" value="2"/>
</dbReference>
<organism evidence="3 4">
    <name type="scientific">Fusarium venenatum</name>
    <dbReference type="NCBI Taxonomy" id="56646"/>
    <lineage>
        <taxon>Eukaryota</taxon>
        <taxon>Fungi</taxon>
        <taxon>Dikarya</taxon>
        <taxon>Ascomycota</taxon>
        <taxon>Pezizomycotina</taxon>
        <taxon>Sordariomycetes</taxon>
        <taxon>Hypocreomycetidae</taxon>
        <taxon>Hypocreales</taxon>
        <taxon>Nectriaceae</taxon>
        <taxon>Fusarium</taxon>
    </lineage>
</organism>
<evidence type="ECO:0000313" key="3">
    <source>
        <dbReference type="EMBL" id="CEI67529.1"/>
    </source>
</evidence>
<dbReference type="Gene3D" id="3.20.20.140">
    <property type="entry name" value="Metal-dependent hydrolases"/>
    <property type="match status" value="1"/>
</dbReference>
<feature type="domain" description="Amidohydrolase-related" evidence="2">
    <location>
        <begin position="80"/>
        <end position="434"/>
    </location>
</feature>
<dbReference type="InterPro" id="IPR011059">
    <property type="entry name" value="Metal-dep_hydrolase_composite"/>
</dbReference>
<dbReference type="PANTHER" id="PTHR43794:SF11">
    <property type="entry name" value="AMIDOHYDROLASE-RELATED DOMAIN-CONTAINING PROTEIN"/>
    <property type="match status" value="1"/>
</dbReference>
<evidence type="ECO:0000256" key="1">
    <source>
        <dbReference type="ARBA" id="ARBA00022801"/>
    </source>
</evidence>
<evidence type="ECO:0000259" key="2">
    <source>
        <dbReference type="Pfam" id="PF01979"/>
    </source>
</evidence>
<dbReference type="GO" id="GO:0016810">
    <property type="term" value="F:hydrolase activity, acting on carbon-nitrogen (but not peptide) bonds"/>
    <property type="evidence" value="ECO:0007669"/>
    <property type="project" value="InterPro"/>
</dbReference>
<keyword evidence="1" id="KW-0378">Hydrolase</keyword>